<reference evidence="1" key="1">
    <citation type="submission" date="2020-10" db="EMBL/GenBank/DDBJ databases">
        <authorList>
            <person name="Gilroy R."/>
        </authorList>
    </citation>
    <scope>NUCLEOTIDE SEQUENCE</scope>
    <source>
        <strain evidence="1">CHK187-14744</strain>
    </source>
</reference>
<gene>
    <name evidence="1" type="ORF">IAB63_09470</name>
</gene>
<protein>
    <submittedName>
        <fullName evidence="1">Uncharacterized protein</fullName>
    </submittedName>
</protein>
<dbReference type="Proteomes" id="UP000824164">
    <property type="component" value="Unassembled WGS sequence"/>
</dbReference>
<comment type="caution">
    <text evidence="1">The sequence shown here is derived from an EMBL/GenBank/DDBJ whole genome shotgun (WGS) entry which is preliminary data.</text>
</comment>
<name>A0A9D1HIZ9_9FIRM</name>
<organism evidence="1 2">
    <name type="scientific">Candidatus Onthocola gallistercoris</name>
    <dbReference type="NCBI Taxonomy" id="2840876"/>
    <lineage>
        <taxon>Bacteria</taxon>
        <taxon>Bacillati</taxon>
        <taxon>Bacillota</taxon>
        <taxon>Bacilli</taxon>
        <taxon>Candidatus Onthocola</taxon>
    </lineage>
</organism>
<dbReference type="AlphaFoldDB" id="A0A9D1HIZ9"/>
<evidence type="ECO:0000313" key="2">
    <source>
        <dbReference type="Proteomes" id="UP000824164"/>
    </source>
</evidence>
<accession>A0A9D1HIZ9</accession>
<evidence type="ECO:0000313" key="1">
    <source>
        <dbReference type="EMBL" id="HIU03465.1"/>
    </source>
</evidence>
<dbReference type="EMBL" id="DVLT01000056">
    <property type="protein sequence ID" value="HIU03465.1"/>
    <property type="molecule type" value="Genomic_DNA"/>
</dbReference>
<proteinExistence type="predicted"/>
<reference evidence="1" key="2">
    <citation type="journal article" date="2021" name="PeerJ">
        <title>Extensive microbial diversity within the chicken gut microbiome revealed by metagenomics and culture.</title>
        <authorList>
            <person name="Gilroy R."/>
            <person name="Ravi A."/>
            <person name="Getino M."/>
            <person name="Pursley I."/>
            <person name="Horton D.L."/>
            <person name="Alikhan N.F."/>
            <person name="Baker D."/>
            <person name="Gharbi K."/>
            <person name="Hall N."/>
            <person name="Watson M."/>
            <person name="Adriaenssens E.M."/>
            <person name="Foster-Nyarko E."/>
            <person name="Jarju S."/>
            <person name="Secka A."/>
            <person name="Antonio M."/>
            <person name="Oren A."/>
            <person name="Chaudhuri R.R."/>
            <person name="La Ragione R."/>
            <person name="Hildebrand F."/>
            <person name="Pallen M.J."/>
        </authorList>
    </citation>
    <scope>NUCLEOTIDE SEQUENCE</scope>
    <source>
        <strain evidence="1">CHK187-14744</strain>
    </source>
</reference>
<sequence length="48" mass="5535">MKNISETVKLADQSWSPLAVTYGVFCWLDLEALWHTEYEKKGGLILYS</sequence>